<protein>
    <submittedName>
        <fullName evidence="1">Uncharacterized protein</fullName>
    </submittedName>
</protein>
<name>A0ABS1DGB3_9PROT</name>
<comment type="caution">
    <text evidence="1">The sequence shown here is derived from an EMBL/GenBank/DDBJ whole genome shotgun (WGS) entry which is preliminary data.</text>
</comment>
<sequence>MTEISISEALTPLTYPCDVARDGKDAAMPDVLREFAYCSRWSGASDPCGAHFPNLAGTDVGVTPDAEVTWTGM</sequence>
<dbReference type="EMBL" id="NRRL01000051">
    <property type="protein sequence ID" value="MBK1669511.1"/>
    <property type="molecule type" value="Genomic_DNA"/>
</dbReference>
<accession>A0ABS1DGB3</accession>
<organism evidence="1 2">
    <name type="scientific">Rhodovibrio sodomensis</name>
    <dbReference type="NCBI Taxonomy" id="1088"/>
    <lineage>
        <taxon>Bacteria</taxon>
        <taxon>Pseudomonadati</taxon>
        <taxon>Pseudomonadota</taxon>
        <taxon>Alphaproteobacteria</taxon>
        <taxon>Rhodospirillales</taxon>
        <taxon>Rhodovibrionaceae</taxon>
        <taxon>Rhodovibrio</taxon>
    </lineage>
</organism>
<dbReference type="Proteomes" id="UP001296873">
    <property type="component" value="Unassembled WGS sequence"/>
</dbReference>
<gene>
    <name evidence="1" type="ORF">CKO28_15840</name>
</gene>
<reference evidence="1 2" key="1">
    <citation type="journal article" date="2020" name="Microorganisms">
        <title>Osmotic Adaptation and Compatible Solute Biosynthesis of Phototrophic Bacteria as Revealed from Genome Analyses.</title>
        <authorList>
            <person name="Imhoff J.F."/>
            <person name="Rahn T."/>
            <person name="Kunzel S."/>
            <person name="Keller A."/>
            <person name="Neulinger S.C."/>
        </authorList>
    </citation>
    <scope>NUCLEOTIDE SEQUENCE [LARGE SCALE GENOMIC DNA]</scope>
    <source>
        <strain evidence="1 2">DSM 9895</strain>
    </source>
</reference>
<proteinExistence type="predicted"/>
<evidence type="ECO:0000313" key="1">
    <source>
        <dbReference type="EMBL" id="MBK1669511.1"/>
    </source>
</evidence>
<evidence type="ECO:0000313" key="2">
    <source>
        <dbReference type="Proteomes" id="UP001296873"/>
    </source>
</evidence>
<keyword evidence="2" id="KW-1185">Reference proteome</keyword>